<feature type="transmembrane region" description="Helical" evidence="9">
    <location>
        <begin position="86"/>
        <end position="119"/>
    </location>
</feature>
<keyword evidence="3" id="KW-0597">Phosphoprotein</keyword>
<dbReference type="PANTHER" id="PTHR24421:SF10">
    <property type="entry name" value="NITRATE_NITRITE SENSOR PROTEIN NARQ"/>
    <property type="match status" value="1"/>
</dbReference>
<reference evidence="12" key="1">
    <citation type="journal article" date="2019" name="Int. J. Syst. Evol. Microbiol.">
        <title>The Global Catalogue of Microorganisms (GCM) 10K type strain sequencing project: providing services to taxonomists for standard genome sequencing and annotation.</title>
        <authorList>
            <consortium name="The Broad Institute Genomics Platform"/>
            <consortium name="The Broad Institute Genome Sequencing Center for Infectious Disease"/>
            <person name="Wu L."/>
            <person name="Ma J."/>
        </authorList>
    </citation>
    <scope>NUCLEOTIDE SEQUENCE [LARGE SCALE GENOMIC DNA]</scope>
    <source>
        <strain evidence="12">JCM 14549</strain>
    </source>
</reference>
<evidence type="ECO:0000256" key="7">
    <source>
        <dbReference type="ARBA" id="ARBA00022840"/>
    </source>
</evidence>
<keyword evidence="9" id="KW-1133">Transmembrane helix</keyword>
<evidence type="ECO:0000256" key="8">
    <source>
        <dbReference type="ARBA" id="ARBA00023012"/>
    </source>
</evidence>
<dbReference type="PANTHER" id="PTHR24421">
    <property type="entry name" value="NITRATE/NITRITE SENSOR PROTEIN NARX-RELATED"/>
    <property type="match status" value="1"/>
</dbReference>
<evidence type="ECO:0000256" key="3">
    <source>
        <dbReference type="ARBA" id="ARBA00022553"/>
    </source>
</evidence>
<dbReference type="InterPro" id="IPR003594">
    <property type="entry name" value="HATPase_dom"/>
</dbReference>
<dbReference type="InterPro" id="IPR036890">
    <property type="entry name" value="HATPase_C_sf"/>
</dbReference>
<evidence type="ECO:0000313" key="12">
    <source>
        <dbReference type="Proteomes" id="UP001403094"/>
    </source>
</evidence>
<dbReference type="Pfam" id="PF02518">
    <property type="entry name" value="HATPase_c"/>
    <property type="match status" value="1"/>
</dbReference>
<sequence>MGRVGTNFRQLRMDVFLAGVLTVLSLITTAHTPGAGPAAGTLAALTVAPVALRRVAPVATMTVIIVAELLYALLGHGDFPNAGAGLLVAMFTVAMMCPRTTAAVLCAAMALLTVLVYEISATPPLWSEVVQAVLVTVIAWLLGRATRNWAREAGRAAARERARIARELHDVVAHHMSVVSLQAGLAGYVLDRDAPTARKAIATVGESSREALTELRRLVDVLRVEDEDPAPPEDIAELVRRTRAAGLAVELTVTGERRAVPTDLAVCVHRVAQESLTNVLKHAGPAATARVRLDHGAREVTLTIRNTGAPAAAPAREPRPGSYGITGMRERAALHGGELSAGPHPDGGFEVRLRLPAGAAR</sequence>
<feature type="domain" description="Histidine kinase/HSP90-like ATPase" evidence="10">
    <location>
        <begin position="263"/>
        <end position="359"/>
    </location>
</feature>
<dbReference type="Gene3D" id="3.30.565.10">
    <property type="entry name" value="Histidine kinase-like ATPase, C-terminal domain"/>
    <property type="match status" value="1"/>
</dbReference>
<dbReference type="Pfam" id="PF23539">
    <property type="entry name" value="DUF7134"/>
    <property type="match status" value="1"/>
</dbReference>
<dbReference type="Pfam" id="PF07730">
    <property type="entry name" value="HisKA_3"/>
    <property type="match status" value="1"/>
</dbReference>
<dbReference type="InterPro" id="IPR055558">
    <property type="entry name" value="DUF7134"/>
</dbReference>
<name>A0ABP5GNU7_9ACTN</name>
<dbReference type="SUPFAM" id="SSF55874">
    <property type="entry name" value="ATPase domain of HSP90 chaperone/DNA topoisomerase II/histidine kinase"/>
    <property type="match status" value="1"/>
</dbReference>
<evidence type="ECO:0000256" key="2">
    <source>
        <dbReference type="ARBA" id="ARBA00012438"/>
    </source>
</evidence>
<evidence type="ECO:0000256" key="1">
    <source>
        <dbReference type="ARBA" id="ARBA00000085"/>
    </source>
</evidence>
<evidence type="ECO:0000256" key="4">
    <source>
        <dbReference type="ARBA" id="ARBA00022679"/>
    </source>
</evidence>
<keyword evidence="9" id="KW-0472">Membrane</keyword>
<keyword evidence="4" id="KW-0808">Transferase</keyword>
<keyword evidence="6 11" id="KW-0418">Kinase</keyword>
<dbReference type="Gene3D" id="1.20.5.1930">
    <property type="match status" value="1"/>
</dbReference>
<dbReference type="InterPro" id="IPR050482">
    <property type="entry name" value="Sensor_HK_TwoCompSys"/>
</dbReference>
<dbReference type="EMBL" id="BAAANQ010000004">
    <property type="protein sequence ID" value="GAA2052591.1"/>
    <property type="molecule type" value="Genomic_DNA"/>
</dbReference>
<evidence type="ECO:0000256" key="5">
    <source>
        <dbReference type="ARBA" id="ARBA00022741"/>
    </source>
</evidence>
<dbReference type="Proteomes" id="UP001403094">
    <property type="component" value="Unassembled WGS sequence"/>
</dbReference>
<keyword evidence="8" id="KW-0902">Two-component regulatory system</keyword>
<dbReference type="GO" id="GO:0016301">
    <property type="term" value="F:kinase activity"/>
    <property type="evidence" value="ECO:0007669"/>
    <property type="project" value="UniProtKB-KW"/>
</dbReference>
<accession>A0ABP5GNU7</accession>
<keyword evidence="12" id="KW-1185">Reference proteome</keyword>
<dbReference type="EC" id="2.7.13.3" evidence="2"/>
<comment type="caution">
    <text evidence="11">The sequence shown here is derived from an EMBL/GenBank/DDBJ whole genome shotgun (WGS) entry which is preliminary data.</text>
</comment>
<dbReference type="SMART" id="SM00387">
    <property type="entry name" value="HATPase_c"/>
    <property type="match status" value="1"/>
</dbReference>
<keyword evidence="9" id="KW-0812">Transmembrane</keyword>
<comment type="catalytic activity">
    <reaction evidence="1">
        <text>ATP + protein L-histidine = ADP + protein N-phospho-L-histidine.</text>
        <dbReference type="EC" id="2.7.13.3"/>
    </reaction>
</comment>
<evidence type="ECO:0000313" key="11">
    <source>
        <dbReference type="EMBL" id="GAA2052591.1"/>
    </source>
</evidence>
<protein>
    <recommendedName>
        <fullName evidence="2">histidine kinase</fullName>
        <ecNumber evidence="2">2.7.13.3</ecNumber>
    </recommendedName>
</protein>
<feature type="transmembrane region" description="Helical" evidence="9">
    <location>
        <begin position="125"/>
        <end position="143"/>
    </location>
</feature>
<keyword evidence="5" id="KW-0547">Nucleotide-binding</keyword>
<dbReference type="InterPro" id="IPR011712">
    <property type="entry name" value="Sig_transdc_His_kin_sub3_dim/P"/>
</dbReference>
<evidence type="ECO:0000256" key="9">
    <source>
        <dbReference type="SAM" id="Phobius"/>
    </source>
</evidence>
<dbReference type="CDD" id="cd16917">
    <property type="entry name" value="HATPase_UhpB-NarQ-NarX-like"/>
    <property type="match status" value="1"/>
</dbReference>
<gene>
    <name evidence="11" type="ORF">GCM10009757_26690</name>
</gene>
<keyword evidence="7" id="KW-0067">ATP-binding</keyword>
<evidence type="ECO:0000259" key="10">
    <source>
        <dbReference type="SMART" id="SM00387"/>
    </source>
</evidence>
<feature type="transmembrane region" description="Helical" evidence="9">
    <location>
        <begin position="54"/>
        <end position="74"/>
    </location>
</feature>
<evidence type="ECO:0000256" key="6">
    <source>
        <dbReference type="ARBA" id="ARBA00022777"/>
    </source>
</evidence>
<organism evidence="11 12">
    <name type="scientific">Streptomyces cheonanensis</name>
    <dbReference type="NCBI Taxonomy" id="312720"/>
    <lineage>
        <taxon>Bacteria</taxon>
        <taxon>Bacillati</taxon>
        <taxon>Actinomycetota</taxon>
        <taxon>Actinomycetes</taxon>
        <taxon>Kitasatosporales</taxon>
        <taxon>Streptomycetaceae</taxon>
        <taxon>Streptomyces</taxon>
    </lineage>
</organism>
<proteinExistence type="predicted"/>